<sequence>MAVRLYGEREVHRKVVRQKGMKAATRAEAEKIGGRAEALLSMHRRTGAAKITTTSGDVDAFVNLEDEAALAIELGHVVGGKYAGSDTEWVNGLHILSRAAYGG</sequence>
<dbReference type="OrthoDB" id="16033at10239"/>
<evidence type="ECO:0008006" key="3">
    <source>
        <dbReference type="Google" id="ProtNLM"/>
    </source>
</evidence>
<protein>
    <recommendedName>
        <fullName evidence="3">Head-to-tail connector protein</fullName>
    </recommendedName>
</protein>
<dbReference type="InterPro" id="IPR039452">
    <property type="entry name" value="DUF5403"/>
</dbReference>
<name>A0A0K2CM39_9CAUD</name>
<gene>
    <name evidence="1" type="ORF">SEA_COSMICSANS_16</name>
</gene>
<dbReference type="Pfam" id="PF17395">
    <property type="entry name" value="DUF5403"/>
    <property type="match status" value="1"/>
</dbReference>
<organism evidence="1 2">
    <name type="scientific">Rhodococcus phage CosmicSans</name>
    <dbReference type="NCBI Taxonomy" id="1701851"/>
    <lineage>
        <taxon>Viruses</taxon>
        <taxon>Duplodnaviria</taxon>
        <taxon>Heunggongvirae</taxon>
        <taxon>Uroviricota</taxon>
        <taxon>Caudoviricetes</taxon>
        <taxon>Rerduovirus</taxon>
        <taxon>Rerduovirus RER2</taxon>
    </lineage>
</organism>
<evidence type="ECO:0000313" key="2">
    <source>
        <dbReference type="Proteomes" id="UP000203368"/>
    </source>
</evidence>
<dbReference type="KEGG" id="vg:26517971"/>
<dbReference type="GeneID" id="26517971"/>
<dbReference type="RefSeq" id="YP_009189669.1">
    <property type="nucleotide sequence ID" value="NC_028677.1"/>
</dbReference>
<proteinExistence type="predicted"/>
<reference evidence="1 2" key="1">
    <citation type="submission" date="2015-08" db="EMBL/GenBank/DDBJ databases">
        <authorList>
            <person name="Adesuyi A.O."/>
            <person name="Belay S."/>
            <person name="Corso A.D."/>
            <person name="Debo C.J."/>
            <person name="Downie J."/>
            <person name="Durmaz C."/>
            <person name="Espinoza J.R."/>
            <person name="Gilliam M.L."/>
            <person name="Gooden M.C."/>
            <person name="Hervey R.L."/>
            <person name="Ilanchezhian M."/>
            <person name="Kamara A."/>
            <person name="Lanao D.A."/>
            <person name="Malapati S.H."/>
            <person name="Moondra S."/>
            <person name="Mattei A.M."/>
            <person name="May C.J."/>
            <person name="Modlin S.E."/>
            <person name="Sadik I."/>
            <person name="Saulenas K.M."/>
            <person name="Allen E.A."/>
            <person name="Whitaker A.L."/>
            <person name="Awate O.A."/>
            <person name="Gray V.C."/>
            <person name="Buchser W.J."/>
            <person name="Saha M.S."/>
            <person name="Delesalle V.A."/>
            <person name="Bradley K.W."/>
            <person name="Asai D.J."/>
            <person name="Bowman C.A."/>
            <person name="Russell D.A."/>
            <person name="Pope W.H."/>
            <person name="Jacobs-Sera D."/>
            <person name="Hendrix R.W."/>
            <person name="Hatfull G.F."/>
        </authorList>
    </citation>
    <scope>NUCLEOTIDE SEQUENCE [LARGE SCALE GENOMIC DNA]</scope>
</reference>
<evidence type="ECO:0000313" key="1">
    <source>
        <dbReference type="EMBL" id="ALA06463.1"/>
    </source>
</evidence>
<dbReference type="EMBL" id="KT372002">
    <property type="protein sequence ID" value="ALA06463.1"/>
    <property type="molecule type" value="Genomic_DNA"/>
</dbReference>
<dbReference type="Proteomes" id="UP000203368">
    <property type="component" value="Segment"/>
</dbReference>
<accession>A0A0K2CM39</accession>